<organism evidence="1">
    <name type="scientific">Lygus hesperus</name>
    <name type="common">Western plant bug</name>
    <dbReference type="NCBI Taxonomy" id="30085"/>
    <lineage>
        <taxon>Eukaryota</taxon>
        <taxon>Metazoa</taxon>
        <taxon>Ecdysozoa</taxon>
        <taxon>Arthropoda</taxon>
        <taxon>Hexapoda</taxon>
        <taxon>Insecta</taxon>
        <taxon>Pterygota</taxon>
        <taxon>Neoptera</taxon>
        <taxon>Paraneoptera</taxon>
        <taxon>Hemiptera</taxon>
        <taxon>Heteroptera</taxon>
        <taxon>Panheteroptera</taxon>
        <taxon>Cimicomorpha</taxon>
        <taxon>Miridae</taxon>
        <taxon>Mirini</taxon>
        <taxon>Lygus</taxon>
    </lineage>
</organism>
<accession>A0A0A9VXW6</accession>
<protein>
    <submittedName>
        <fullName evidence="1">Dicer-like protein 1</fullName>
    </submittedName>
</protein>
<evidence type="ECO:0000313" key="1">
    <source>
        <dbReference type="EMBL" id="JAG01027.1"/>
    </source>
</evidence>
<evidence type="ECO:0000313" key="2">
    <source>
        <dbReference type="EMBL" id="JAG21333.1"/>
    </source>
</evidence>
<name>A0A0A9VXW6_LYGHE</name>
<dbReference type="AlphaFoldDB" id="A0A0A9VXW6"/>
<reference evidence="1" key="2">
    <citation type="submission" date="2014-07" db="EMBL/GenBank/DDBJ databases">
        <authorList>
            <person name="Hull J."/>
        </authorList>
    </citation>
    <scope>NUCLEOTIDE SEQUENCE</scope>
</reference>
<reference evidence="1" key="1">
    <citation type="journal article" date="2014" name="PLoS ONE">
        <title>Transcriptome-Based Identification of ABC Transporters in the Western Tarnished Plant Bug Lygus hesperus.</title>
        <authorList>
            <person name="Hull J.J."/>
            <person name="Chaney K."/>
            <person name="Geib S.M."/>
            <person name="Fabrick J.A."/>
            <person name="Brent C.S."/>
            <person name="Walsh D."/>
            <person name="Lavine L.C."/>
        </authorList>
    </citation>
    <scope>NUCLEOTIDE SEQUENCE</scope>
</reference>
<dbReference type="EMBL" id="GBHO01022271">
    <property type="protein sequence ID" value="JAG21333.1"/>
    <property type="molecule type" value="Transcribed_RNA"/>
</dbReference>
<proteinExistence type="predicted"/>
<sequence length="223" mass="25299">MGNEPYTSPCHGVQQAVKDPEIAQVRKLLNYDEGWDLPFYFTYQTLRGVPVVASLYQDVVGQLLIRNKPYIVRFLTNRDEVTGTAMNAFTEAATTVKSTIRFVVAFCGTEEANHLAPRTWDEKLQKNIPVRCTDSIYGSEALHILMPMNTTILSAKEVVEKRTSMYIRYQESMTDREALVLFSRVLTGERGTHYDSKLHTTEESYCSVISTFTGTTEDDLKTT</sequence>
<dbReference type="EMBL" id="GBHO01042577">
    <property type="protein sequence ID" value="JAG01027.1"/>
    <property type="molecule type" value="Transcribed_RNA"/>
</dbReference>
<gene>
    <name evidence="1" type="primary">DCL1_1</name>
    <name evidence="2" type="synonym">DCL1_0</name>
    <name evidence="2" type="ORF">CM83_1792</name>
    <name evidence="1" type="ORF">CM83_1795</name>
</gene>